<sequence length="222" mass="23644">MSLAEEVPDLHDRSFSTLFSHALRGVPCRVLGLDGGPAELPVHDWTREADAHDEALLAECVGDTLDVGCGPGRLAQRLAERRDGRVLGIDVVPEAVAQTRARGVVALQGSVFDPVPREGRWHTVLLADGNVGIGGDPLALLARLGEVVAPDGRVVVELAAPGVPSTTRWARLELAGTTSRPFRWSVVGVDGVLGLARATGWAVTTRAPFAPQRWLAVLERRP</sequence>
<protein>
    <submittedName>
        <fullName evidence="2">SAM-dependent methyltransferase</fullName>
    </submittedName>
</protein>
<organism evidence="2 3">
    <name type="scientific">Nocardioides marinus</name>
    <dbReference type="NCBI Taxonomy" id="374514"/>
    <lineage>
        <taxon>Bacteria</taxon>
        <taxon>Bacillati</taxon>
        <taxon>Actinomycetota</taxon>
        <taxon>Actinomycetes</taxon>
        <taxon>Propionibacteriales</taxon>
        <taxon>Nocardioidaceae</taxon>
        <taxon>Nocardioides</taxon>
    </lineage>
</organism>
<dbReference type="RefSeq" id="WP_179530838.1">
    <property type="nucleotide sequence ID" value="NZ_BAAAPP010000004.1"/>
</dbReference>
<dbReference type="CDD" id="cd02440">
    <property type="entry name" value="AdoMet_MTases"/>
    <property type="match status" value="1"/>
</dbReference>
<keyword evidence="2" id="KW-0808">Transferase</keyword>
<gene>
    <name evidence="2" type="ORF">BKA05_001441</name>
</gene>
<proteinExistence type="predicted"/>
<dbReference type="Pfam" id="PF13649">
    <property type="entry name" value="Methyltransf_25"/>
    <property type="match status" value="1"/>
</dbReference>
<dbReference type="EMBL" id="JACBZI010000001">
    <property type="protein sequence ID" value="NYI09926.1"/>
    <property type="molecule type" value="Genomic_DNA"/>
</dbReference>
<dbReference type="GO" id="GO:0032259">
    <property type="term" value="P:methylation"/>
    <property type="evidence" value="ECO:0007669"/>
    <property type="project" value="UniProtKB-KW"/>
</dbReference>
<dbReference type="InterPro" id="IPR029063">
    <property type="entry name" value="SAM-dependent_MTases_sf"/>
</dbReference>
<evidence type="ECO:0000313" key="2">
    <source>
        <dbReference type="EMBL" id="NYI09926.1"/>
    </source>
</evidence>
<dbReference type="AlphaFoldDB" id="A0A7Z0C4C0"/>
<name>A0A7Z0C4C0_9ACTN</name>
<accession>A0A7Z0C4C0</accession>
<dbReference type="SUPFAM" id="SSF53335">
    <property type="entry name" value="S-adenosyl-L-methionine-dependent methyltransferases"/>
    <property type="match status" value="1"/>
</dbReference>
<comment type="caution">
    <text evidence="2">The sequence shown here is derived from an EMBL/GenBank/DDBJ whole genome shotgun (WGS) entry which is preliminary data.</text>
</comment>
<evidence type="ECO:0000313" key="3">
    <source>
        <dbReference type="Proteomes" id="UP000537326"/>
    </source>
</evidence>
<reference evidence="2 3" key="1">
    <citation type="submission" date="2020-07" db="EMBL/GenBank/DDBJ databases">
        <title>Sequencing the genomes of 1000 actinobacteria strains.</title>
        <authorList>
            <person name="Klenk H.-P."/>
        </authorList>
    </citation>
    <scope>NUCLEOTIDE SEQUENCE [LARGE SCALE GENOMIC DNA]</scope>
    <source>
        <strain evidence="2 3">DSM 18248</strain>
    </source>
</reference>
<feature type="domain" description="Methyltransferase" evidence="1">
    <location>
        <begin position="65"/>
        <end position="152"/>
    </location>
</feature>
<evidence type="ECO:0000259" key="1">
    <source>
        <dbReference type="Pfam" id="PF13649"/>
    </source>
</evidence>
<keyword evidence="2" id="KW-0489">Methyltransferase</keyword>
<dbReference type="Gene3D" id="3.40.50.150">
    <property type="entry name" value="Vaccinia Virus protein VP39"/>
    <property type="match status" value="1"/>
</dbReference>
<keyword evidence="3" id="KW-1185">Reference proteome</keyword>
<dbReference type="InterPro" id="IPR041698">
    <property type="entry name" value="Methyltransf_25"/>
</dbReference>
<dbReference type="Proteomes" id="UP000537326">
    <property type="component" value="Unassembled WGS sequence"/>
</dbReference>
<dbReference type="GO" id="GO:0008168">
    <property type="term" value="F:methyltransferase activity"/>
    <property type="evidence" value="ECO:0007669"/>
    <property type="project" value="UniProtKB-KW"/>
</dbReference>